<reference evidence="6 7" key="1">
    <citation type="submission" date="2017-10" db="EMBL/GenBank/DDBJ databases">
        <title>Resolving the taxonomy of Roseburia spp., Eubacterium rectale and Agathobacter spp. through phylogenomic analysis.</title>
        <authorList>
            <person name="Sheridan P.O."/>
            <person name="Walker A.W."/>
            <person name="Duncan S.H."/>
            <person name="Scott K.P."/>
            <person name="Toole P.W.O."/>
            <person name="Luis P."/>
            <person name="Flint H.J."/>
        </authorList>
    </citation>
    <scope>NUCLEOTIDE SEQUENCE [LARGE SCALE GENOMIC DNA]</scope>
    <source>
        <strain evidence="6 7">JK623</strain>
    </source>
</reference>
<comment type="caution">
    <text evidence="6">The sequence shown here is derived from an EMBL/GenBank/DDBJ whole genome shotgun (WGS) entry which is preliminary data.</text>
</comment>
<proteinExistence type="inferred from homology"/>
<evidence type="ECO:0000313" key="7">
    <source>
        <dbReference type="Proteomes" id="UP000224563"/>
    </source>
</evidence>
<dbReference type="SUPFAM" id="SSF55120">
    <property type="entry name" value="Pseudouridine synthase"/>
    <property type="match status" value="1"/>
</dbReference>
<comment type="similarity">
    <text evidence="2 4">Belongs to the pseudouridine synthase RluA family.</text>
</comment>
<keyword evidence="7" id="KW-1185">Reference proteome</keyword>
<name>A0A2G3E603_9FIRM</name>
<dbReference type="Pfam" id="PF00849">
    <property type="entry name" value="PseudoU_synth_2"/>
    <property type="match status" value="1"/>
</dbReference>
<dbReference type="RefSeq" id="WP_099385406.1">
    <property type="nucleotide sequence ID" value="NZ_JANSWH010000068.1"/>
</dbReference>
<evidence type="ECO:0000313" key="6">
    <source>
        <dbReference type="EMBL" id="PHU38699.1"/>
    </source>
</evidence>
<sequence length="305" mass="34604">MKRTIVYQIPDSYIGHKLFEFLHAKGFSRQLLTAMRHTDDCIFLSNGQPVRMNMLIPGAISIKVIIPETESETDLIPADYPIEILFEDEDIMVVNKPAGLPIHPSRLHPDHSLANAIAYEYQSRQEPLVFRCVNRLDKDTSGLTILAKHPLSAAILYQMVKSRDLERTYFAIVDEAVADSGTIDQPISRRHADGMPNSIRRYIDPVDGANAVTHFHVITRANHLALLELHLETGRTHQIRVHMESIGFPLIGDRIYHPDNHMMERQALHAGRLDFVHPITGQPLHFDASLPADMQSFFPDVSIMR</sequence>
<dbReference type="GO" id="GO:0003723">
    <property type="term" value="F:RNA binding"/>
    <property type="evidence" value="ECO:0007669"/>
    <property type="project" value="InterPro"/>
</dbReference>
<dbReference type="InterPro" id="IPR050188">
    <property type="entry name" value="RluA_PseudoU_synthase"/>
</dbReference>
<keyword evidence="4" id="KW-0413">Isomerase</keyword>
<reference evidence="6 7" key="2">
    <citation type="submission" date="2017-10" db="EMBL/GenBank/DDBJ databases">
        <authorList>
            <person name="Banno H."/>
            <person name="Chua N.-H."/>
        </authorList>
    </citation>
    <scope>NUCLEOTIDE SEQUENCE [LARGE SCALE GENOMIC DNA]</scope>
    <source>
        <strain evidence="6 7">JK623</strain>
    </source>
</reference>
<dbReference type="InterPro" id="IPR006145">
    <property type="entry name" value="PsdUridine_synth_RsuA/RluA"/>
</dbReference>
<feature type="active site" evidence="3">
    <location>
        <position position="137"/>
    </location>
</feature>
<dbReference type="EC" id="5.4.99.-" evidence="4"/>
<dbReference type="EMBL" id="PDYG01000004">
    <property type="protein sequence ID" value="PHU38699.1"/>
    <property type="molecule type" value="Genomic_DNA"/>
</dbReference>
<dbReference type="Gene3D" id="3.30.2350.10">
    <property type="entry name" value="Pseudouridine synthase"/>
    <property type="match status" value="1"/>
</dbReference>
<comment type="function">
    <text evidence="4">Responsible for synthesis of pseudouridine from uracil.</text>
</comment>
<dbReference type="AlphaFoldDB" id="A0A2G3E603"/>
<evidence type="ECO:0000256" key="1">
    <source>
        <dbReference type="ARBA" id="ARBA00000073"/>
    </source>
</evidence>
<evidence type="ECO:0000256" key="3">
    <source>
        <dbReference type="PIRSR" id="PIRSR606225-1"/>
    </source>
</evidence>
<accession>A0A2G3E603</accession>
<dbReference type="PANTHER" id="PTHR21600:SF35">
    <property type="entry name" value="PSEUDOURIDINE SYNTHASE"/>
    <property type="match status" value="1"/>
</dbReference>
<dbReference type="GO" id="GO:0000455">
    <property type="term" value="P:enzyme-directed rRNA pseudouridine synthesis"/>
    <property type="evidence" value="ECO:0007669"/>
    <property type="project" value="TreeGrafter"/>
</dbReference>
<dbReference type="Proteomes" id="UP000224563">
    <property type="component" value="Unassembled WGS sequence"/>
</dbReference>
<dbReference type="InterPro" id="IPR020103">
    <property type="entry name" value="PsdUridine_synth_cat_dom_sf"/>
</dbReference>
<evidence type="ECO:0000256" key="4">
    <source>
        <dbReference type="RuleBase" id="RU362028"/>
    </source>
</evidence>
<dbReference type="PANTHER" id="PTHR21600">
    <property type="entry name" value="MITOCHONDRIAL RNA PSEUDOURIDINE SYNTHASE"/>
    <property type="match status" value="1"/>
</dbReference>
<comment type="catalytic activity">
    <reaction evidence="1 4">
        <text>a uridine in RNA = a pseudouridine in RNA</text>
        <dbReference type="Rhea" id="RHEA:48348"/>
        <dbReference type="Rhea" id="RHEA-COMP:12068"/>
        <dbReference type="Rhea" id="RHEA-COMP:12069"/>
        <dbReference type="ChEBI" id="CHEBI:65314"/>
        <dbReference type="ChEBI" id="CHEBI:65315"/>
    </reaction>
</comment>
<feature type="domain" description="Pseudouridine synthase RsuA/RluA-like" evidence="5">
    <location>
        <begin position="90"/>
        <end position="245"/>
    </location>
</feature>
<protein>
    <recommendedName>
        <fullName evidence="4">Pseudouridine synthase</fullName>
        <ecNumber evidence="4">5.4.99.-</ecNumber>
    </recommendedName>
</protein>
<evidence type="ECO:0000259" key="5">
    <source>
        <dbReference type="Pfam" id="PF00849"/>
    </source>
</evidence>
<dbReference type="CDD" id="cd02869">
    <property type="entry name" value="PseudoU_synth_RluA_like"/>
    <property type="match status" value="1"/>
</dbReference>
<gene>
    <name evidence="6" type="ORF">CSX02_01760</name>
</gene>
<organism evidence="6 7">
    <name type="scientific">Agathobacter ruminis</name>
    <dbReference type="NCBI Taxonomy" id="1712665"/>
    <lineage>
        <taxon>Bacteria</taxon>
        <taxon>Bacillati</taxon>
        <taxon>Bacillota</taxon>
        <taxon>Clostridia</taxon>
        <taxon>Lachnospirales</taxon>
        <taxon>Lachnospiraceae</taxon>
        <taxon>Agathobacter</taxon>
    </lineage>
</organism>
<evidence type="ECO:0000256" key="2">
    <source>
        <dbReference type="ARBA" id="ARBA00010876"/>
    </source>
</evidence>
<dbReference type="NCBIfam" id="TIGR00005">
    <property type="entry name" value="rluA_subfam"/>
    <property type="match status" value="1"/>
</dbReference>
<dbReference type="InterPro" id="IPR006225">
    <property type="entry name" value="PsdUridine_synth_RluC/D"/>
</dbReference>
<dbReference type="GO" id="GO:0009982">
    <property type="term" value="F:pseudouridine synthase activity"/>
    <property type="evidence" value="ECO:0007669"/>
    <property type="project" value="InterPro"/>
</dbReference>
<dbReference type="GO" id="GO:0140098">
    <property type="term" value="F:catalytic activity, acting on RNA"/>
    <property type="evidence" value="ECO:0007669"/>
    <property type="project" value="UniProtKB-ARBA"/>
</dbReference>